<gene>
    <name evidence="3" type="ORF">SAMN04487936_102339</name>
</gene>
<dbReference type="PANTHER" id="PTHR11014">
    <property type="entry name" value="PEPTIDASE M20 FAMILY MEMBER"/>
    <property type="match status" value="1"/>
</dbReference>
<keyword evidence="3" id="KW-0378">Hydrolase</keyword>
<dbReference type="EMBL" id="FOSB01000002">
    <property type="protein sequence ID" value="SFJ47883.1"/>
    <property type="molecule type" value="Genomic_DNA"/>
</dbReference>
<name>A0A1I3RMT8_HALDA</name>
<feature type="binding site" evidence="1">
    <location>
        <position position="342"/>
    </location>
    <ligand>
        <name>Mn(2+)</name>
        <dbReference type="ChEBI" id="CHEBI:29035"/>
        <label>2</label>
    </ligand>
</feature>
<dbReference type="OrthoDB" id="9776731at2"/>
<comment type="cofactor">
    <cofactor evidence="1">
        <name>Mn(2+)</name>
        <dbReference type="ChEBI" id="CHEBI:29035"/>
    </cofactor>
    <text evidence="1">The Mn(2+) ion enhances activity.</text>
</comment>
<dbReference type="GO" id="GO:0016787">
    <property type="term" value="F:hydrolase activity"/>
    <property type="evidence" value="ECO:0007669"/>
    <property type="project" value="UniProtKB-KW"/>
</dbReference>
<dbReference type="InterPro" id="IPR036264">
    <property type="entry name" value="Bact_exopeptidase_dim_dom"/>
</dbReference>
<keyword evidence="4" id="KW-1185">Reference proteome</keyword>
<dbReference type="Proteomes" id="UP000183557">
    <property type="component" value="Unassembled WGS sequence"/>
</dbReference>
<organism evidence="3 4">
    <name type="scientific">Halobacillus dabanensis</name>
    <dbReference type="NCBI Taxonomy" id="240302"/>
    <lineage>
        <taxon>Bacteria</taxon>
        <taxon>Bacillati</taxon>
        <taxon>Bacillota</taxon>
        <taxon>Bacilli</taxon>
        <taxon>Bacillales</taxon>
        <taxon>Bacillaceae</taxon>
        <taxon>Halobacillus</taxon>
    </lineage>
</organism>
<feature type="binding site" evidence="1">
    <location>
        <position position="87"/>
    </location>
    <ligand>
        <name>Mn(2+)</name>
        <dbReference type="ChEBI" id="CHEBI:29035"/>
        <label>2</label>
    </ligand>
</feature>
<accession>A0A1I3RMT8</accession>
<feature type="binding site" evidence="1">
    <location>
        <position position="147"/>
    </location>
    <ligand>
        <name>Mn(2+)</name>
        <dbReference type="ChEBI" id="CHEBI:29035"/>
        <label>2</label>
    </ligand>
</feature>
<dbReference type="RefSeq" id="WP_075035425.1">
    <property type="nucleotide sequence ID" value="NZ_FOSB01000002.1"/>
</dbReference>
<feature type="binding site" evidence="1">
    <location>
        <position position="123"/>
    </location>
    <ligand>
        <name>Mn(2+)</name>
        <dbReference type="ChEBI" id="CHEBI:29035"/>
        <label>2</label>
    </ligand>
</feature>
<dbReference type="CDD" id="cd08018">
    <property type="entry name" value="M20_Acy1_amhX-like"/>
    <property type="match status" value="1"/>
</dbReference>
<dbReference type="Gene3D" id="3.30.70.360">
    <property type="match status" value="1"/>
</dbReference>
<dbReference type="InterPro" id="IPR037484">
    <property type="entry name" value="AmhX-like"/>
</dbReference>
<evidence type="ECO:0000259" key="2">
    <source>
        <dbReference type="Pfam" id="PF07687"/>
    </source>
</evidence>
<keyword evidence="1" id="KW-0479">Metal-binding</keyword>
<dbReference type="InterPro" id="IPR017439">
    <property type="entry name" value="Amidohydrolase"/>
</dbReference>
<feature type="domain" description="Peptidase M20 dimerisation" evidence="2">
    <location>
        <begin position="172"/>
        <end position="263"/>
    </location>
</feature>
<dbReference type="AlphaFoldDB" id="A0A1I3RMT8"/>
<dbReference type="Pfam" id="PF01546">
    <property type="entry name" value="Peptidase_M20"/>
    <property type="match status" value="1"/>
</dbReference>
<evidence type="ECO:0000256" key="1">
    <source>
        <dbReference type="PIRSR" id="PIRSR005962-1"/>
    </source>
</evidence>
<evidence type="ECO:0000313" key="4">
    <source>
        <dbReference type="Proteomes" id="UP000183557"/>
    </source>
</evidence>
<dbReference type="SUPFAM" id="SSF53187">
    <property type="entry name" value="Zn-dependent exopeptidases"/>
    <property type="match status" value="1"/>
</dbReference>
<dbReference type="PANTHER" id="PTHR11014:SF122">
    <property type="entry name" value="AMIDOHYDROLASE AMHX"/>
    <property type="match status" value="1"/>
</dbReference>
<feature type="binding site" evidence="1">
    <location>
        <position position="89"/>
    </location>
    <ligand>
        <name>Mn(2+)</name>
        <dbReference type="ChEBI" id="CHEBI:29035"/>
        <label>2</label>
    </ligand>
</feature>
<dbReference type="NCBIfam" id="TIGR01891">
    <property type="entry name" value="amidohydrolases"/>
    <property type="match status" value="1"/>
</dbReference>
<protein>
    <submittedName>
        <fullName evidence="3">Amidohydrolase</fullName>
    </submittedName>
</protein>
<proteinExistence type="predicted"/>
<dbReference type="Pfam" id="PF07687">
    <property type="entry name" value="M20_dimer"/>
    <property type="match status" value="1"/>
</dbReference>
<dbReference type="SUPFAM" id="SSF55031">
    <property type="entry name" value="Bacterial exopeptidase dimerisation domain"/>
    <property type="match status" value="1"/>
</dbReference>
<dbReference type="InterPro" id="IPR011650">
    <property type="entry name" value="Peptidase_M20_dimer"/>
</dbReference>
<sequence length="372" mass="40411">MNKNARPTIKEMFAHLHENPEVSWQETRTTDYIASLLEKTDARIKRFDDCTGLLAEIGSGHPCIAIRADIDALYQEVDGVSTANHSCGHDAHMAMVLQTLFTLEEKLANVSGTVRFIFQPAEEKMEGAWKMIEKGAVDDVDYLYGLHLRPIQELRTGQFSPAIQHGAARFLEATISGEDAHGARPHLNKNAIELGAEIIQMINNIHLDPMVPYSAKVTSFHGGGESTNIIPGSATFSVDLRAQTNDVMAELTAKVEAVLEAVSKLYGVDVEAEVKSDVPAAVLDSDAIAHMERGIAKAVGADALSPVLQTSGGDDFHFYTIKRPELKASMLGVGCDLQPGLHHPKMTFDQTVMPDASRVLVETVMSLLAGRA</sequence>
<dbReference type="PIRSF" id="PIRSF005962">
    <property type="entry name" value="Pept_M20D_amidohydro"/>
    <property type="match status" value="1"/>
</dbReference>
<dbReference type="Gene3D" id="3.40.630.10">
    <property type="entry name" value="Zn peptidases"/>
    <property type="match status" value="1"/>
</dbReference>
<keyword evidence="1" id="KW-0464">Manganese</keyword>
<evidence type="ECO:0000313" key="3">
    <source>
        <dbReference type="EMBL" id="SFJ47883.1"/>
    </source>
</evidence>
<dbReference type="InterPro" id="IPR002933">
    <property type="entry name" value="Peptidase_M20"/>
</dbReference>
<dbReference type="GO" id="GO:0046872">
    <property type="term" value="F:metal ion binding"/>
    <property type="evidence" value="ECO:0007669"/>
    <property type="project" value="UniProtKB-KW"/>
</dbReference>
<reference evidence="4" key="1">
    <citation type="submission" date="2016-10" db="EMBL/GenBank/DDBJ databases">
        <authorList>
            <person name="Varghese N."/>
            <person name="Submissions S."/>
        </authorList>
    </citation>
    <scope>NUCLEOTIDE SEQUENCE [LARGE SCALE GENOMIC DNA]</scope>
    <source>
        <strain evidence="4">CGMCC 1.3704</strain>
    </source>
</reference>